<gene>
    <name evidence="2" type="ORF">ACFOPH_19220</name>
</gene>
<feature type="signal peptide" evidence="1">
    <location>
        <begin position="1"/>
        <end position="22"/>
    </location>
</feature>
<evidence type="ECO:0008006" key="4">
    <source>
        <dbReference type="Google" id="ProtNLM"/>
    </source>
</evidence>
<accession>A0ABV7PMM9</accession>
<name>A0ABV7PMM9_9BURK</name>
<sequence>MNTALRSLALFFSTLLVQDAWACRAPPANQLMGVDEQIALASDVYLAQAVAATPLEGNAVEYRFVVLQRLAGPERRTFTLSGRAAGTPAFLAGGPANAGERESATFDHHTAPAFWQRGGGRTTNGADCAIHPVFTLGDSYLVFLDSPWTWRSFERIEAVDGAIDEGDRWLAYVRAGLARRTAVPAAN</sequence>
<proteinExistence type="predicted"/>
<dbReference type="Proteomes" id="UP001595665">
    <property type="component" value="Unassembled WGS sequence"/>
</dbReference>
<keyword evidence="1" id="KW-0732">Signal</keyword>
<organism evidence="2 3">
    <name type="scientific">Massilia haematophila</name>
    <dbReference type="NCBI Taxonomy" id="457923"/>
    <lineage>
        <taxon>Bacteria</taxon>
        <taxon>Pseudomonadati</taxon>
        <taxon>Pseudomonadota</taxon>
        <taxon>Betaproteobacteria</taxon>
        <taxon>Burkholderiales</taxon>
        <taxon>Oxalobacteraceae</taxon>
        <taxon>Telluria group</taxon>
        <taxon>Massilia</taxon>
    </lineage>
</organism>
<comment type="caution">
    <text evidence="2">The sequence shown here is derived from an EMBL/GenBank/DDBJ whole genome shotgun (WGS) entry which is preliminary data.</text>
</comment>
<dbReference type="RefSeq" id="WP_312547350.1">
    <property type="nucleotide sequence ID" value="NZ_JBHRVV010000001.1"/>
</dbReference>
<feature type="chain" id="PRO_5047302982" description="Lipoprotein" evidence="1">
    <location>
        <begin position="23"/>
        <end position="187"/>
    </location>
</feature>
<protein>
    <recommendedName>
        <fullName evidence="4">Lipoprotein</fullName>
    </recommendedName>
</protein>
<keyword evidence="3" id="KW-1185">Reference proteome</keyword>
<evidence type="ECO:0000256" key="1">
    <source>
        <dbReference type="SAM" id="SignalP"/>
    </source>
</evidence>
<evidence type="ECO:0000313" key="3">
    <source>
        <dbReference type="Proteomes" id="UP001595665"/>
    </source>
</evidence>
<reference evidence="3" key="1">
    <citation type="journal article" date="2019" name="Int. J. Syst. Evol. Microbiol.">
        <title>The Global Catalogue of Microorganisms (GCM) 10K type strain sequencing project: providing services to taxonomists for standard genome sequencing and annotation.</title>
        <authorList>
            <consortium name="The Broad Institute Genomics Platform"/>
            <consortium name="The Broad Institute Genome Sequencing Center for Infectious Disease"/>
            <person name="Wu L."/>
            <person name="Ma J."/>
        </authorList>
    </citation>
    <scope>NUCLEOTIDE SEQUENCE [LARGE SCALE GENOMIC DNA]</scope>
    <source>
        <strain evidence="3">CCM 7480</strain>
    </source>
</reference>
<dbReference type="EMBL" id="JBHRVV010000001">
    <property type="protein sequence ID" value="MFC3460369.1"/>
    <property type="molecule type" value="Genomic_DNA"/>
</dbReference>
<evidence type="ECO:0000313" key="2">
    <source>
        <dbReference type="EMBL" id="MFC3460369.1"/>
    </source>
</evidence>